<comment type="caution">
    <text evidence="3">The sequence shown here is derived from an EMBL/GenBank/DDBJ whole genome shotgun (WGS) entry which is preliminary data.</text>
</comment>
<protein>
    <submittedName>
        <fullName evidence="3">Protein rolling stone</fullName>
    </submittedName>
</protein>
<keyword evidence="4" id="KW-1185">Reference proteome</keyword>
<dbReference type="AlphaFoldDB" id="A0AAV3Z302"/>
<evidence type="ECO:0000313" key="3">
    <source>
        <dbReference type="EMBL" id="GFN88947.1"/>
    </source>
</evidence>
<dbReference type="Proteomes" id="UP000735302">
    <property type="component" value="Unassembled WGS sequence"/>
</dbReference>
<organism evidence="3 4">
    <name type="scientific">Plakobranchus ocellatus</name>
    <dbReference type="NCBI Taxonomy" id="259542"/>
    <lineage>
        <taxon>Eukaryota</taxon>
        <taxon>Metazoa</taxon>
        <taxon>Spiralia</taxon>
        <taxon>Lophotrochozoa</taxon>
        <taxon>Mollusca</taxon>
        <taxon>Gastropoda</taxon>
        <taxon>Heterobranchia</taxon>
        <taxon>Euthyneura</taxon>
        <taxon>Panpulmonata</taxon>
        <taxon>Sacoglossa</taxon>
        <taxon>Placobranchoidea</taxon>
        <taxon>Plakobranchidae</taxon>
        <taxon>Plakobranchus</taxon>
    </lineage>
</organism>
<keyword evidence="2" id="KW-1133">Transmembrane helix</keyword>
<feature type="transmembrane region" description="Helical" evidence="2">
    <location>
        <begin position="34"/>
        <end position="54"/>
    </location>
</feature>
<keyword evidence="2" id="KW-0812">Transmembrane</keyword>
<name>A0AAV3Z302_9GAST</name>
<gene>
    <name evidence="3" type="ORF">PoB_001545300</name>
</gene>
<keyword evidence="2" id="KW-0472">Membrane</keyword>
<proteinExistence type="predicted"/>
<sequence length="153" mass="17513">MAFQVLREEFRLKNFGYNHPDPSAFYRCQWRWPAWLYLCIRLILALYMVGAYIAELVNYYETAVNRDAIRNISSTPSIAINTSIWDDTSTAENNISNKADHTEPSLSPTERPAPGAGGWDTRRPWYVFFTLWSYTVLVLHLVVAAILSVAFSG</sequence>
<reference evidence="3 4" key="1">
    <citation type="journal article" date="2021" name="Elife">
        <title>Chloroplast acquisition without the gene transfer in kleptoplastic sea slugs, Plakobranchus ocellatus.</title>
        <authorList>
            <person name="Maeda T."/>
            <person name="Takahashi S."/>
            <person name="Yoshida T."/>
            <person name="Shimamura S."/>
            <person name="Takaki Y."/>
            <person name="Nagai Y."/>
            <person name="Toyoda A."/>
            <person name="Suzuki Y."/>
            <person name="Arimoto A."/>
            <person name="Ishii H."/>
            <person name="Satoh N."/>
            <person name="Nishiyama T."/>
            <person name="Hasebe M."/>
            <person name="Maruyama T."/>
            <person name="Minagawa J."/>
            <person name="Obokata J."/>
            <person name="Shigenobu S."/>
        </authorList>
    </citation>
    <scope>NUCLEOTIDE SEQUENCE [LARGE SCALE GENOMIC DNA]</scope>
</reference>
<evidence type="ECO:0000313" key="4">
    <source>
        <dbReference type="Proteomes" id="UP000735302"/>
    </source>
</evidence>
<feature type="transmembrane region" description="Helical" evidence="2">
    <location>
        <begin position="125"/>
        <end position="151"/>
    </location>
</feature>
<evidence type="ECO:0000256" key="2">
    <source>
        <dbReference type="SAM" id="Phobius"/>
    </source>
</evidence>
<feature type="region of interest" description="Disordered" evidence="1">
    <location>
        <begin position="96"/>
        <end position="116"/>
    </location>
</feature>
<accession>A0AAV3Z302</accession>
<evidence type="ECO:0000256" key="1">
    <source>
        <dbReference type="SAM" id="MobiDB-lite"/>
    </source>
</evidence>
<dbReference type="EMBL" id="BLXT01001882">
    <property type="protein sequence ID" value="GFN88947.1"/>
    <property type="molecule type" value="Genomic_DNA"/>
</dbReference>